<evidence type="ECO:0000313" key="2">
    <source>
        <dbReference type="Proteomes" id="UP000041625"/>
    </source>
</evidence>
<proteinExistence type="predicted"/>
<comment type="caution">
    <text evidence="1">The sequence shown here is derived from an EMBL/GenBank/DDBJ whole genome shotgun (WGS) entry which is preliminary data.</text>
</comment>
<dbReference type="EMBL" id="CCKJ01000036">
    <property type="protein sequence ID" value="CDT73483.1"/>
    <property type="molecule type" value="Genomic_DNA"/>
</dbReference>
<protein>
    <submittedName>
        <fullName evidence="1">Uncharacterized protein</fullName>
    </submittedName>
</protein>
<organism evidence="1 2">
    <name type="scientific">Vibrio coralliirubri</name>
    <dbReference type="NCBI Taxonomy" id="1516159"/>
    <lineage>
        <taxon>Bacteria</taxon>
        <taxon>Pseudomonadati</taxon>
        <taxon>Pseudomonadota</taxon>
        <taxon>Gammaproteobacteria</taxon>
        <taxon>Vibrionales</taxon>
        <taxon>Vibrionaceae</taxon>
        <taxon>Vibrio</taxon>
    </lineage>
</organism>
<name>A0AA86WN46_9VIBR</name>
<reference evidence="1 2" key="1">
    <citation type="submission" date="2014-06" db="EMBL/GenBank/DDBJ databases">
        <authorList>
            <person name="Le Roux F."/>
        </authorList>
    </citation>
    <scope>NUCLEOTIDE SEQUENCE [LARGE SCALE GENOMIC DNA]</scope>
    <source>
        <strain evidence="1 2">J2-31</strain>
    </source>
</reference>
<gene>
    <name evidence="1" type="ORF">VCR31J2_1300008</name>
</gene>
<dbReference type="AlphaFoldDB" id="A0AA86WN46"/>
<accession>A0AA86WN46</accession>
<sequence>MMPVLLKVNTKTFQAKSNLNFSFRHSESSTETRLHNAKKAPPSTAGLNDFKSRWLFQRDNYTRLRNISRLAWLSARQL</sequence>
<keyword evidence="2" id="KW-1185">Reference proteome</keyword>
<dbReference type="Proteomes" id="UP000041625">
    <property type="component" value="Unassembled WGS sequence"/>
</dbReference>
<evidence type="ECO:0000313" key="1">
    <source>
        <dbReference type="EMBL" id="CDT73483.1"/>
    </source>
</evidence>